<organism evidence="2 3">
    <name type="scientific">Myroides odoratus</name>
    <name type="common">Flavobacterium odoratum</name>
    <dbReference type="NCBI Taxonomy" id="256"/>
    <lineage>
        <taxon>Bacteria</taxon>
        <taxon>Pseudomonadati</taxon>
        <taxon>Bacteroidota</taxon>
        <taxon>Flavobacteriia</taxon>
        <taxon>Flavobacteriales</taxon>
        <taxon>Flavobacteriaceae</taxon>
        <taxon>Myroides</taxon>
    </lineage>
</organism>
<protein>
    <recommendedName>
        <fullName evidence="1">YchJ-like middle NTF2-like domain-containing protein</fullName>
    </recommendedName>
</protein>
<keyword evidence="3" id="KW-1185">Reference proteome</keyword>
<dbReference type="Pfam" id="PF02810">
    <property type="entry name" value="SEC-C"/>
    <property type="match status" value="1"/>
</dbReference>
<dbReference type="Proteomes" id="UP000255024">
    <property type="component" value="Unassembled WGS sequence"/>
</dbReference>
<accession>A0A378U1J7</accession>
<proteinExistence type="predicted"/>
<evidence type="ECO:0000313" key="2">
    <source>
        <dbReference type="EMBL" id="STZ69125.1"/>
    </source>
</evidence>
<dbReference type="InterPro" id="IPR004027">
    <property type="entry name" value="SEC_C_motif"/>
</dbReference>
<gene>
    <name evidence="2" type="primary">ychJ</name>
    <name evidence="2" type="ORF">NCTC11179_02622</name>
</gene>
<reference evidence="2 3" key="1">
    <citation type="submission" date="2018-06" db="EMBL/GenBank/DDBJ databases">
        <authorList>
            <consortium name="Pathogen Informatics"/>
            <person name="Doyle S."/>
        </authorList>
    </citation>
    <scope>NUCLEOTIDE SEQUENCE [LARGE SCALE GENOMIC DNA]</scope>
    <source>
        <strain evidence="2 3">NCTC11179</strain>
    </source>
</reference>
<evidence type="ECO:0000313" key="3">
    <source>
        <dbReference type="Proteomes" id="UP000255024"/>
    </source>
</evidence>
<name>A0A378U1J7_MYROD</name>
<sequence length="124" mass="14417">MECPCGSEHKLADCCMPFLQGSQYPTTAEALMRSRYTAYVVANAKYLIDTTHPRTRHLYSKKSILQWASENQWLRLEIESASALQIVFRAYFKDAKGQDHQHYENSTFEFLGEKLYYVSGTFEE</sequence>
<evidence type="ECO:0000259" key="1">
    <source>
        <dbReference type="Pfam" id="PF17775"/>
    </source>
</evidence>
<dbReference type="AlphaFoldDB" id="A0A378U1J7"/>
<feature type="domain" description="YchJ-like middle NTF2-like" evidence="1">
    <location>
        <begin position="27"/>
        <end position="120"/>
    </location>
</feature>
<dbReference type="Pfam" id="PF17775">
    <property type="entry name" value="YchJ_M-like"/>
    <property type="match status" value="1"/>
</dbReference>
<dbReference type="Gene3D" id="3.10.450.50">
    <property type="match status" value="1"/>
</dbReference>
<dbReference type="EMBL" id="UGQL01000002">
    <property type="protein sequence ID" value="STZ69125.1"/>
    <property type="molecule type" value="Genomic_DNA"/>
</dbReference>
<dbReference type="InterPro" id="IPR048469">
    <property type="entry name" value="YchJ-like_M"/>
</dbReference>
<dbReference type="SUPFAM" id="SSF54427">
    <property type="entry name" value="NTF2-like"/>
    <property type="match status" value="1"/>
</dbReference>
<dbReference type="InterPro" id="IPR032710">
    <property type="entry name" value="NTF2-like_dom_sf"/>
</dbReference>